<protein>
    <submittedName>
        <fullName evidence="3">Uncharacterized protein</fullName>
    </submittedName>
</protein>
<dbReference type="EMBL" id="LGCM01000011">
    <property type="protein sequence ID" value="KPL90493.1"/>
    <property type="molecule type" value="Genomic_DNA"/>
</dbReference>
<comment type="caution">
    <text evidence="3">The sequence shown here is derived from an EMBL/GenBank/DDBJ whole genome shotgun (WGS) entry which is preliminary data.</text>
</comment>
<accession>A0A0P6YKX2</accession>
<evidence type="ECO:0000256" key="1">
    <source>
        <dbReference type="SAM" id="Coils"/>
    </source>
</evidence>
<feature type="region of interest" description="Disordered" evidence="2">
    <location>
        <begin position="1"/>
        <end position="20"/>
    </location>
</feature>
<feature type="compositionally biased region" description="Basic and acidic residues" evidence="2">
    <location>
        <begin position="1"/>
        <end position="18"/>
    </location>
</feature>
<proteinExistence type="predicted"/>
<dbReference type="InterPro" id="IPR008769">
    <property type="entry name" value="PhaF_PhaI"/>
</dbReference>
<organism evidence="3 4">
    <name type="scientific">Levilinea saccharolytica</name>
    <dbReference type="NCBI Taxonomy" id="229921"/>
    <lineage>
        <taxon>Bacteria</taxon>
        <taxon>Bacillati</taxon>
        <taxon>Chloroflexota</taxon>
        <taxon>Anaerolineae</taxon>
        <taxon>Anaerolineales</taxon>
        <taxon>Anaerolineaceae</taxon>
        <taxon>Levilinea</taxon>
    </lineage>
</organism>
<dbReference type="PANTHER" id="PTHR38664">
    <property type="entry name" value="SLR0058 PROTEIN"/>
    <property type="match status" value="1"/>
</dbReference>
<sequence length="124" mass="13749">MNETQEKTAESAEGKSGESAKTFWELSRKILLASVGAAAVAEEEITSFMGRMIERGEMAEKDARRLMREVLERREKILRERREAAEHKDKTAAASSADLAELQAKVAELTRQIEALKAAQGKGE</sequence>
<evidence type="ECO:0000256" key="2">
    <source>
        <dbReference type="SAM" id="MobiDB-lite"/>
    </source>
</evidence>
<evidence type="ECO:0000313" key="3">
    <source>
        <dbReference type="EMBL" id="KPL90493.1"/>
    </source>
</evidence>
<gene>
    <name evidence="3" type="ORF">ADN01_02440</name>
</gene>
<dbReference type="AlphaFoldDB" id="A0A0P6YKX2"/>
<dbReference type="PANTHER" id="PTHR38664:SF1">
    <property type="entry name" value="SLR0058 PROTEIN"/>
    <property type="match status" value="1"/>
</dbReference>
<feature type="coiled-coil region" evidence="1">
    <location>
        <begin position="68"/>
        <end position="119"/>
    </location>
</feature>
<keyword evidence="1" id="KW-0175">Coiled coil</keyword>
<dbReference type="Proteomes" id="UP000050501">
    <property type="component" value="Unassembled WGS sequence"/>
</dbReference>
<reference evidence="3 4" key="1">
    <citation type="submission" date="2015-07" db="EMBL/GenBank/DDBJ databases">
        <title>Genome sequence of Levilinea saccharolytica DSM 16555.</title>
        <authorList>
            <person name="Hemp J."/>
            <person name="Ward L.M."/>
            <person name="Pace L.A."/>
            <person name="Fischer W.W."/>
        </authorList>
    </citation>
    <scope>NUCLEOTIDE SEQUENCE [LARGE SCALE GENOMIC DNA]</scope>
    <source>
        <strain evidence="3 4">KIBI-1</strain>
    </source>
</reference>
<evidence type="ECO:0000313" key="4">
    <source>
        <dbReference type="Proteomes" id="UP000050501"/>
    </source>
</evidence>
<name>A0A0P6YKX2_9CHLR</name>
<keyword evidence="4" id="KW-1185">Reference proteome</keyword>
<dbReference type="RefSeq" id="WP_062417849.1">
    <property type="nucleotide sequence ID" value="NZ_DF967974.1"/>
</dbReference>